<sequence>MNRNRGTFSVEDKKLLIFPDWEDRAYEGFLRDIESQNFEEVVIINYGDGLHAEKTEDILSKIVAVASRRGLKFSKIDLKKNDFLSNWVCLEEIFSKPEFYSAEVFVDITTMPREVIWILLYNLRKFNRELSWFYHKPQSYNSDWLTREPDLPRLLLKHSGIIDPSKQTALVIITGFDGERVKQLLNFYDPKKVVMGIQSGTQFENDVRNNPRLFDLEVDCEFLNIDAYGQGSGFSAINEKIKAMVDEYNIVIASLGPKLTALSMYMLYIEHPEIALAYLPCKDFNLDYSYGIGDTLQGSLMLKRSDDLLS</sequence>
<dbReference type="Proteomes" id="UP000245647">
    <property type="component" value="Unassembled WGS sequence"/>
</dbReference>
<evidence type="ECO:0000313" key="1">
    <source>
        <dbReference type="EMBL" id="PWG79285.1"/>
    </source>
</evidence>
<gene>
    <name evidence="1" type="ORF">DDR33_17330</name>
</gene>
<accession>A0A2U2PD20</accession>
<keyword evidence="2" id="KW-1185">Reference proteome</keyword>
<comment type="caution">
    <text evidence="1">The sequence shown here is derived from an EMBL/GenBank/DDBJ whole genome shotgun (WGS) entry which is preliminary data.</text>
</comment>
<dbReference type="EMBL" id="QEAS01000015">
    <property type="protein sequence ID" value="PWG79285.1"/>
    <property type="molecule type" value="Genomic_DNA"/>
</dbReference>
<organism evidence="1 2">
    <name type="scientific">Pararcticibacter amylolyticus</name>
    <dbReference type="NCBI Taxonomy" id="2173175"/>
    <lineage>
        <taxon>Bacteria</taxon>
        <taxon>Pseudomonadati</taxon>
        <taxon>Bacteroidota</taxon>
        <taxon>Sphingobacteriia</taxon>
        <taxon>Sphingobacteriales</taxon>
        <taxon>Sphingobacteriaceae</taxon>
        <taxon>Pararcticibacter</taxon>
    </lineage>
</organism>
<protein>
    <submittedName>
        <fullName evidence="1">Uncharacterized protein</fullName>
    </submittedName>
</protein>
<dbReference type="AlphaFoldDB" id="A0A2U2PD20"/>
<reference evidence="1 2" key="1">
    <citation type="submission" date="2018-04" db="EMBL/GenBank/DDBJ databases">
        <title>Pedobacter chongqingensis sp. nov., isolated from a rottenly hemp rope.</title>
        <authorList>
            <person name="Cai Y."/>
        </authorList>
    </citation>
    <scope>NUCLEOTIDE SEQUENCE [LARGE SCALE GENOMIC DNA]</scope>
    <source>
        <strain evidence="1 2">FJ4-8</strain>
    </source>
</reference>
<evidence type="ECO:0000313" key="2">
    <source>
        <dbReference type="Proteomes" id="UP000245647"/>
    </source>
</evidence>
<name>A0A2U2PD20_9SPHI</name>
<dbReference type="RefSeq" id="WP_109417070.1">
    <property type="nucleotide sequence ID" value="NZ_QEAS01000015.1"/>
</dbReference>
<dbReference type="OrthoDB" id="1433435at2"/>
<proteinExistence type="predicted"/>